<protein>
    <submittedName>
        <fullName evidence="8">Putative RDD family membrane protein YckC</fullName>
    </submittedName>
</protein>
<proteinExistence type="predicted"/>
<gene>
    <name evidence="8" type="ORF">EC844_12846</name>
</gene>
<sequence>MTRPQYQYVGFWVRVLATLIDLFLSTVIILPFALMFGPADYYSADAMRMGPFDFIVQILSAAVYIVCWLKFAGTPGKLLLNLKILDEASGNPIRVSQAVIRYLGYFVSGMAFFLGFIWIGFDPKKQGWHDKMAKTVVVKLIH</sequence>
<keyword evidence="4 6" id="KW-1133">Transmembrane helix</keyword>
<accession>A0A4V2QZN3</accession>
<dbReference type="AlphaFoldDB" id="A0A4V2QZN3"/>
<feature type="transmembrane region" description="Helical" evidence="6">
    <location>
        <begin position="54"/>
        <end position="73"/>
    </location>
</feature>
<evidence type="ECO:0000256" key="2">
    <source>
        <dbReference type="ARBA" id="ARBA00022475"/>
    </source>
</evidence>
<dbReference type="Proteomes" id="UP000294963">
    <property type="component" value="Unassembled WGS sequence"/>
</dbReference>
<organism evidence="8 9">
    <name type="scientific">Acinetobacter calcoaceticus</name>
    <dbReference type="NCBI Taxonomy" id="471"/>
    <lineage>
        <taxon>Bacteria</taxon>
        <taxon>Pseudomonadati</taxon>
        <taxon>Pseudomonadota</taxon>
        <taxon>Gammaproteobacteria</taxon>
        <taxon>Moraxellales</taxon>
        <taxon>Moraxellaceae</taxon>
        <taxon>Acinetobacter</taxon>
        <taxon>Acinetobacter calcoaceticus/baumannii complex</taxon>
    </lineage>
</organism>
<reference evidence="8 9" key="1">
    <citation type="submission" date="2019-03" db="EMBL/GenBank/DDBJ databases">
        <title>Genomic analyses of the natural microbiome of Caenorhabditis elegans.</title>
        <authorList>
            <person name="Samuel B."/>
        </authorList>
    </citation>
    <scope>NUCLEOTIDE SEQUENCE [LARGE SCALE GENOMIC DNA]</scope>
    <source>
        <strain evidence="8 9">JUb89</strain>
    </source>
</reference>
<evidence type="ECO:0000256" key="1">
    <source>
        <dbReference type="ARBA" id="ARBA00004651"/>
    </source>
</evidence>
<keyword evidence="2" id="KW-1003">Cell membrane</keyword>
<dbReference type="InterPro" id="IPR051791">
    <property type="entry name" value="Pra-immunoreactive"/>
</dbReference>
<comment type="caution">
    <text evidence="8">The sequence shown here is derived from an EMBL/GenBank/DDBJ whole genome shotgun (WGS) entry which is preliminary data.</text>
</comment>
<dbReference type="GO" id="GO:0005886">
    <property type="term" value="C:plasma membrane"/>
    <property type="evidence" value="ECO:0007669"/>
    <property type="project" value="UniProtKB-SubCell"/>
</dbReference>
<evidence type="ECO:0000256" key="4">
    <source>
        <dbReference type="ARBA" id="ARBA00022989"/>
    </source>
</evidence>
<dbReference type="Pfam" id="PF06271">
    <property type="entry name" value="RDD"/>
    <property type="match status" value="1"/>
</dbReference>
<keyword evidence="9" id="KW-1185">Reference proteome</keyword>
<comment type="subcellular location">
    <subcellularLocation>
        <location evidence="1">Cell membrane</location>
        <topology evidence="1">Multi-pass membrane protein</topology>
    </subcellularLocation>
</comment>
<evidence type="ECO:0000313" key="8">
    <source>
        <dbReference type="EMBL" id="TCM61448.1"/>
    </source>
</evidence>
<evidence type="ECO:0000256" key="5">
    <source>
        <dbReference type="ARBA" id="ARBA00023136"/>
    </source>
</evidence>
<evidence type="ECO:0000256" key="3">
    <source>
        <dbReference type="ARBA" id="ARBA00022692"/>
    </source>
</evidence>
<evidence type="ECO:0000259" key="7">
    <source>
        <dbReference type="Pfam" id="PF06271"/>
    </source>
</evidence>
<keyword evidence="3 6" id="KW-0812">Transmembrane</keyword>
<dbReference type="PANTHER" id="PTHR36115">
    <property type="entry name" value="PROLINE-RICH ANTIGEN HOMOLOG-RELATED"/>
    <property type="match status" value="1"/>
</dbReference>
<feature type="transmembrane region" description="Helical" evidence="6">
    <location>
        <begin position="12"/>
        <end position="34"/>
    </location>
</feature>
<feature type="domain" description="RDD" evidence="7">
    <location>
        <begin position="8"/>
        <end position="134"/>
    </location>
</feature>
<evidence type="ECO:0000256" key="6">
    <source>
        <dbReference type="SAM" id="Phobius"/>
    </source>
</evidence>
<dbReference type="InterPro" id="IPR010432">
    <property type="entry name" value="RDD"/>
</dbReference>
<dbReference type="EMBL" id="SLVJ01000028">
    <property type="protein sequence ID" value="TCM61448.1"/>
    <property type="molecule type" value="Genomic_DNA"/>
</dbReference>
<evidence type="ECO:0000313" key="9">
    <source>
        <dbReference type="Proteomes" id="UP000294963"/>
    </source>
</evidence>
<name>A0A4V2QZN3_ACICA</name>
<feature type="transmembrane region" description="Helical" evidence="6">
    <location>
        <begin position="102"/>
        <end position="121"/>
    </location>
</feature>
<dbReference type="OrthoDB" id="9793824at2"/>
<keyword evidence="5 6" id="KW-0472">Membrane</keyword>
<dbReference type="PANTHER" id="PTHR36115:SF4">
    <property type="entry name" value="MEMBRANE PROTEIN"/>
    <property type="match status" value="1"/>
</dbReference>